<dbReference type="Gene3D" id="1.10.287.10">
    <property type="entry name" value="S15/NS1, RNA-binding"/>
    <property type="match status" value="1"/>
</dbReference>
<comment type="similarity">
    <text evidence="2">Belongs to the universal ribosomal protein uS15 family.</text>
</comment>
<comment type="subcellular location">
    <subcellularLocation>
        <location evidence="1">Mitochondrion</location>
    </subcellularLocation>
</comment>
<dbReference type="PANTHER" id="PTHR46685">
    <property type="entry name" value="28S RIBOSOMAL PROTEIN S15, MITOCHONDRIAL"/>
    <property type="match status" value="1"/>
</dbReference>
<dbReference type="OrthoDB" id="441444at2759"/>
<protein>
    <recommendedName>
        <fullName evidence="7">Small ribosomal subunit protein uS15m</fullName>
    </recommendedName>
    <alternativeName>
        <fullName evidence="8">28S ribosomal protein S15, mitochondrial</fullName>
    </alternativeName>
</protein>
<evidence type="ECO:0000256" key="9">
    <source>
        <dbReference type="SAM" id="Coils"/>
    </source>
</evidence>
<evidence type="ECO:0000256" key="8">
    <source>
        <dbReference type="ARBA" id="ARBA00035528"/>
    </source>
</evidence>
<dbReference type="GO" id="GO:0003735">
    <property type="term" value="F:structural constituent of ribosome"/>
    <property type="evidence" value="ECO:0007669"/>
    <property type="project" value="InterPro"/>
</dbReference>
<feature type="coiled-coil region" evidence="9">
    <location>
        <begin position="274"/>
        <end position="301"/>
    </location>
</feature>
<evidence type="ECO:0000256" key="1">
    <source>
        <dbReference type="ARBA" id="ARBA00004173"/>
    </source>
</evidence>
<dbReference type="RefSeq" id="XP_018320537.1">
    <property type="nucleotide sequence ID" value="XM_018465035.2"/>
</dbReference>
<keyword evidence="6" id="KW-0687">Ribonucleoprotein</keyword>
<organism evidence="11 12">
    <name type="scientific">Agrilus planipennis</name>
    <name type="common">Emerald ash borer</name>
    <name type="synonym">Agrilus marcopoli</name>
    <dbReference type="NCBI Taxonomy" id="224129"/>
    <lineage>
        <taxon>Eukaryota</taxon>
        <taxon>Metazoa</taxon>
        <taxon>Ecdysozoa</taxon>
        <taxon>Arthropoda</taxon>
        <taxon>Hexapoda</taxon>
        <taxon>Insecta</taxon>
        <taxon>Pterygota</taxon>
        <taxon>Neoptera</taxon>
        <taxon>Endopterygota</taxon>
        <taxon>Coleoptera</taxon>
        <taxon>Polyphaga</taxon>
        <taxon>Elateriformia</taxon>
        <taxon>Buprestoidea</taxon>
        <taxon>Buprestidae</taxon>
        <taxon>Agrilinae</taxon>
        <taxon>Agrilus</taxon>
    </lineage>
</organism>
<sequence length="302" mass="36068">MFAGYSYVWLMLLISFTIECGLFIMNTMKKALQFSSRHPMLTFKNVIVRSYAFKSNLKIKWVRPEKIPCFKPEKSGDLDPMPEFDKSRYQLEYANCKELENADPLVKRLFSLEFASRSKITQAYKKDLVDSVKNHTFDENSIEARIARWTGTIRALQEVMENHPRNRRLKVQLKEIIDKRKKYLKFLRTWDYKKFEWLIDNLNIIYKPPPPQFHWITRKDSLRKLTQKYCDDKVNEKLSAYRLQLEAEQPAFLEEKIRTLEFLRQEQKDCGVEITIKQEEIDEAKKSLDELRKKNEKGKSSS</sequence>
<dbReference type="GO" id="GO:0005763">
    <property type="term" value="C:mitochondrial small ribosomal subunit"/>
    <property type="evidence" value="ECO:0007669"/>
    <property type="project" value="TreeGrafter"/>
</dbReference>
<keyword evidence="10" id="KW-0472">Membrane</keyword>
<evidence type="ECO:0000313" key="11">
    <source>
        <dbReference type="Proteomes" id="UP000192223"/>
    </source>
</evidence>
<evidence type="ECO:0000256" key="10">
    <source>
        <dbReference type="SAM" id="Phobius"/>
    </source>
</evidence>
<evidence type="ECO:0000256" key="7">
    <source>
        <dbReference type="ARBA" id="ARBA00035249"/>
    </source>
</evidence>
<keyword evidence="4 12" id="KW-0689">Ribosomal protein</keyword>
<dbReference type="Pfam" id="PF00312">
    <property type="entry name" value="Ribosomal_S15"/>
    <property type="match status" value="1"/>
</dbReference>
<feature type="transmembrane region" description="Helical" evidence="10">
    <location>
        <begin position="6"/>
        <end position="25"/>
    </location>
</feature>
<evidence type="ECO:0000313" key="12">
    <source>
        <dbReference type="RefSeq" id="XP_018320537.1"/>
    </source>
</evidence>
<name>A0A1W4WJA0_AGRPL</name>
<dbReference type="PANTHER" id="PTHR46685:SF1">
    <property type="entry name" value="SMALL RIBOSOMAL SUBUNIT PROTEIN US15M"/>
    <property type="match status" value="1"/>
</dbReference>
<dbReference type="AlphaFoldDB" id="A0A1W4WJA0"/>
<gene>
    <name evidence="12" type="primary">LOC108733742</name>
</gene>
<keyword evidence="9" id="KW-0175">Coiled coil</keyword>
<keyword evidence="5" id="KW-0496">Mitochondrion</keyword>
<keyword evidence="11" id="KW-1185">Reference proteome</keyword>
<dbReference type="CTD" id="37587"/>
<dbReference type="SMART" id="SM01387">
    <property type="entry name" value="Ribosomal_S15"/>
    <property type="match status" value="1"/>
</dbReference>
<proteinExistence type="inferred from homology"/>
<dbReference type="KEGG" id="apln:108733742"/>
<accession>A0A1W4WJA0</accession>
<dbReference type="GO" id="GO:0032543">
    <property type="term" value="P:mitochondrial translation"/>
    <property type="evidence" value="ECO:0007669"/>
    <property type="project" value="TreeGrafter"/>
</dbReference>
<dbReference type="STRING" id="224129.A0A1W4WJA0"/>
<evidence type="ECO:0000256" key="6">
    <source>
        <dbReference type="ARBA" id="ARBA00023274"/>
    </source>
</evidence>
<reference evidence="12" key="1">
    <citation type="submission" date="2025-08" db="UniProtKB">
        <authorList>
            <consortium name="RefSeq"/>
        </authorList>
    </citation>
    <scope>IDENTIFICATION</scope>
    <source>
        <tissue evidence="12">Entire body</tissue>
    </source>
</reference>
<dbReference type="GO" id="GO:0003723">
    <property type="term" value="F:RNA binding"/>
    <property type="evidence" value="ECO:0007669"/>
    <property type="project" value="TreeGrafter"/>
</dbReference>
<keyword evidence="10" id="KW-0812">Transmembrane</keyword>
<evidence type="ECO:0000256" key="5">
    <source>
        <dbReference type="ARBA" id="ARBA00023128"/>
    </source>
</evidence>
<dbReference type="SUPFAM" id="SSF47060">
    <property type="entry name" value="S15/NS1 RNA-binding domain"/>
    <property type="match status" value="1"/>
</dbReference>
<dbReference type="InterPro" id="IPR052137">
    <property type="entry name" value="uS15_ribosomal"/>
</dbReference>
<dbReference type="Proteomes" id="UP000192223">
    <property type="component" value="Unplaced"/>
</dbReference>
<dbReference type="InParanoid" id="A0A1W4WJA0"/>
<dbReference type="FunCoup" id="A0A1W4WJA0">
    <property type="interactions" value="897"/>
</dbReference>
<dbReference type="GeneID" id="108733742"/>
<dbReference type="InterPro" id="IPR009068">
    <property type="entry name" value="uS15_NS1_RNA-bd_sf"/>
</dbReference>
<evidence type="ECO:0000256" key="2">
    <source>
        <dbReference type="ARBA" id="ARBA00008434"/>
    </source>
</evidence>
<evidence type="ECO:0000256" key="4">
    <source>
        <dbReference type="ARBA" id="ARBA00022980"/>
    </source>
</evidence>
<keyword evidence="3" id="KW-0809">Transit peptide</keyword>
<keyword evidence="10" id="KW-1133">Transmembrane helix</keyword>
<evidence type="ECO:0000256" key="3">
    <source>
        <dbReference type="ARBA" id="ARBA00022946"/>
    </source>
</evidence>
<dbReference type="InterPro" id="IPR000589">
    <property type="entry name" value="Ribosomal_uS15"/>
</dbReference>